<keyword evidence="1" id="KW-0233">DNA recombination</keyword>
<evidence type="ECO:0000313" key="3">
    <source>
        <dbReference type="EMBL" id="EQD41903.1"/>
    </source>
</evidence>
<dbReference type="GO" id="GO:0003677">
    <property type="term" value="F:DNA binding"/>
    <property type="evidence" value="ECO:0007669"/>
    <property type="project" value="InterPro"/>
</dbReference>
<dbReference type="PROSITE" id="PS51898">
    <property type="entry name" value="TYR_RECOMBINASE"/>
    <property type="match status" value="1"/>
</dbReference>
<feature type="domain" description="Tyr recombinase" evidence="2">
    <location>
        <begin position="1"/>
        <end position="73"/>
    </location>
</feature>
<dbReference type="GO" id="GO:0015074">
    <property type="term" value="P:DNA integration"/>
    <property type="evidence" value="ECO:0007669"/>
    <property type="project" value="InterPro"/>
</dbReference>
<feature type="non-terminal residue" evidence="3">
    <location>
        <position position="1"/>
    </location>
</feature>
<reference evidence="3" key="2">
    <citation type="journal article" date="2014" name="ISME J.">
        <title>Microbial stratification in low pH oxic and suboxic macroscopic growths along an acid mine drainage.</title>
        <authorList>
            <person name="Mendez-Garcia C."/>
            <person name="Mesa V."/>
            <person name="Sprenger R.R."/>
            <person name="Richter M."/>
            <person name="Diez M.S."/>
            <person name="Solano J."/>
            <person name="Bargiela R."/>
            <person name="Golyshina O.V."/>
            <person name="Manteca A."/>
            <person name="Ramos J.L."/>
            <person name="Gallego J.R."/>
            <person name="Llorente I."/>
            <person name="Martins Dos Santos V.A."/>
            <person name="Jensen O.N."/>
            <person name="Pelaez A.I."/>
            <person name="Sanchez J."/>
            <person name="Ferrer M."/>
        </authorList>
    </citation>
    <scope>NUCLEOTIDE SEQUENCE</scope>
</reference>
<dbReference type="InterPro" id="IPR002104">
    <property type="entry name" value="Integrase_catalytic"/>
</dbReference>
<gene>
    <name evidence="3" type="ORF">B1A_16041</name>
</gene>
<organism evidence="3">
    <name type="scientific">mine drainage metagenome</name>
    <dbReference type="NCBI Taxonomy" id="410659"/>
    <lineage>
        <taxon>unclassified sequences</taxon>
        <taxon>metagenomes</taxon>
        <taxon>ecological metagenomes</taxon>
    </lineage>
</organism>
<comment type="caution">
    <text evidence="3">The sequence shown here is derived from an EMBL/GenBank/DDBJ whole genome shotgun (WGS) entry which is preliminary data.</text>
</comment>
<name>T0ZA25_9ZZZZ</name>
<dbReference type="AlphaFoldDB" id="T0ZA25"/>
<evidence type="ECO:0000256" key="1">
    <source>
        <dbReference type="ARBA" id="ARBA00023172"/>
    </source>
</evidence>
<evidence type="ECO:0000259" key="2">
    <source>
        <dbReference type="PROSITE" id="PS51898"/>
    </source>
</evidence>
<dbReference type="SUPFAM" id="SSF56349">
    <property type="entry name" value="DNA breaking-rejoining enzymes"/>
    <property type="match status" value="1"/>
</dbReference>
<dbReference type="Pfam" id="PF00589">
    <property type="entry name" value="Phage_integrase"/>
    <property type="match status" value="1"/>
</dbReference>
<sequence length="81" mass="8890">RTIQAVVASLARRARLKRVAVSAHTLRHTFALGYLRDNPGKLVELASLLGHDSLDTTAVYTRPSRDDLAADLERSHLNVDG</sequence>
<protein>
    <submittedName>
        <fullName evidence="3">Integrase, catalytic core, phage domain protein</fullName>
    </submittedName>
</protein>
<dbReference type="InterPro" id="IPR011010">
    <property type="entry name" value="DNA_brk_join_enz"/>
</dbReference>
<dbReference type="GO" id="GO:0006310">
    <property type="term" value="P:DNA recombination"/>
    <property type="evidence" value="ECO:0007669"/>
    <property type="project" value="UniProtKB-KW"/>
</dbReference>
<reference evidence="3" key="1">
    <citation type="submission" date="2013-08" db="EMBL/GenBank/DDBJ databases">
        <authorList>
            <person name="Mendez C."/>
            <person name="Richter M."/>
            <person name="Ferrer M."/>
            <person name="Sanchez J."/>
        </authorList>
    </citation>
    <scope>NUCLEOTIDE SEQUENCE</scope>
</reference>
<dbReference type="EMBL" id="AUZX01011789">
    <property type="protein sequence ID" value="EQD41903.1"/>
    <property type="molecule type" value="Genomic_DNA"/>
</dbReference>
<dbReference type="Gene3D" id="1.10.443.10">
    <property type="entry name" value="Intergrase catalytic core"/>
    <property type="match status" value="1"/>
</dbReference>
<dbReference type="CDD" id="cd00397">
    <property type="entry name" value="DNA_BRE_C"/>
    <property type="match status" value="1"/>
</dbReference>
<proteinExistence type="predicted"/>
<dbReference type="InterPro" id="IPR013762">
    <property type="entry name" value="Integrase-like_cat_sf"/>
</dbReference>
<accession>T0ZA25</accession>